<evidence type="ECO:0000313" key="1">
    <source>
        <dbReference type="EMBL" id="GFR16562.1"/>
    </source>
</evidence>
<accession>A0A8X6H3W0</accession>
<evidence type="ECO:0000313" key="3">
    <source>
        <dbReference type="Proteomes" id="UP000887116"/>
    </source>
</evidence>
<organism evidence="1 3">
    <name type="scientific">Trichonephila clavata</name>
    <name type="common">Joro spider</name>
    <name type="synonym">Nephila clavata</name>
    <dbReference type="NCBI Taxonomy" id="2740835"/>
    <lineage>
        <taxon>Eukaryota</taxon>
        <taxon>Metazoa</taxon>
        <taxon>Ecdysozoa</taxon>
        <taxon>Arthropoda</taxon>
        <taxon>Chelicerata</taxon>
        <taxon>Arachnida</taxon>
        <taxon>Araneae</taxon>
        <taxon>Araneomorphae</taxon>
        <taxon>Entelegynae</taxon>
        <taxon>Araneoidea</taxon>
        <taxon>Nephilidae</taxon>
        <taxon>Trichonephila</taxon>
    </lineage>
</organism>
<dbReference type="EMBL" id="BMAO01037981">
    <property type="protein sequence ID" value="GFR21737.1"/>
    <property type="molecule type" value="Genomic_DNA"/>
</dbReference>
<dbReference type="EMBL" id="BMAO01017562">
    <property type="protein sequence ID" value="GFR16562.1"/>
    <property type="molecule type" value="Genomic_DNA"/>
</dbReference>
<sequence length="90" mass="10290">MIAIIIDSSMFQIWNKDRLLMKFPANLMGGVRDTQGVVSVKQLTLRGSSSSKWNNCDDLSATDDTEGVTSTRSELLPERSRYFSHFFQRR</sequence>
<gene>
    <name evidence="2" type="ORF">TNCT_276971</name>
    <name evidence="1" type="ORF">TNCT_394181</name>
</gene>
<evidence type="ECO:0000313" key="2">
    <source>
        <dbReference type="EMBL" id="GFR21737.1"/>
    </source>
</evidence>
<dbReference type="Proteomes" id="UP000887116">
    <property type="component" value="Unassembled WGS sequence"/>
</dbReference>
<reference evidence="1" key="1">
    <citation type="submission" date="2020-07" db="EMBL/GenBank/DDBJ databases">
        <title>Multicomponent nature underlies the extraordinary mechanical properties of spider dragline silk.</title>
        <authorList>
            <person name="Kono N."/>
            <person name="Nakamura H."/>
            <person name="Mori M."/>
            <person name="Yoshida Y."/>
            <person name="Ohtoshi R."/>
            <person name="Malay A.D."/>
            <person name="Moran D.A.P."/>
            <person name="Tomita M."/>
            <person name="Numata K."/>
            <person name="Arakawa K."/>
        </authorList>
    </citation>
    <scope>NUCLEOTIDE SEQUENCE</scope>
</reference>
<proteinExistence type="predicted"/>
<protein>
    <submittedName>
        <fullName evidence="1">Uncharacterized protein</fullName>
    </submittedName>
</protein>
<comment type="caution">
    <text evidence="1">The sequence shown here is derived from an EMBL/GenBank/DDBJ whole genome shotgun (WGS) entry which is preliminary data.</text>
</comment>
<name>A0A8X6H3W0_TRICU</name>
<keyword evidence="3" id="KW-1185">Reference proteome</keyword>
<dbReference type="OrthoDB" id="6458217at2759"/>
<dbReference type="AlphaFoldDB" id="A0A8X6H3W0"/>